<dbReference type="InterPro" id="IPR036188">
    <property type="entry name" value="FAD/NAD-bd_sf"/>
</dbReference>
<dbReference type="PANTHER" id="PTHR13847">
    <property type="entry name" value="SARCOSINE DEHYDROGENASE-RELATED"/>
    <property type="match status" value="1"/>
</dbReference>
<feature type="region of interest" description="Disordered" evidence="5">
    <location>
        <begin position="466"/>
        <end position="485"/>
    </location>
</feature>
<dbReference type="EMBL" id="SOAM01000003">
    <property type="protein sequence ID" value="TDS75718.1"/>
    <property type="molecule type" value="Genomic_DNA"/>
</dbReference>
<sequence>MASDVVDDVVVGAGVVGLTTALLLARGGHRVVVVTAEPVGGGSSGRSLGVVSQLHGTAYRRLSAESARKNAAAYRAMNAAGFALLEDLLEATGTAHERHDAWLVASHADGAVRVDDEHLAASRAGLRLEKLQRSPELPFEHHGALRLRDQIVVDPARLLSALAIAATEAGVRIVERERVVDVRVRPKAVSVVETGQGEYAARHVVLATGTPILDRGLYALKTAAFRMVAVTGASTTELPVVTAIGPEGSTTASPTADGRLAAVGQAHAVGTGGSELHRADRVEAALRRMAPDFVRADAWSGQDYRPFNPIAFVGLLPRGGGAVSFASGFDGWGLTQGAAAGVRISRDLLGLHRPAWATTIGRRVTRPRSQTVGLAADVRAASELVSSFRRLAPTDLPLLRDGQGVVHRTDDGLVATSLTGDVLRSVAASCSRAGGIVAWNDLEGSWDCPVCGSRFDVDGSVLEGGARGPLRPVATPGAPGASSGR</sequence>
<evidence type="ECO:0000256" key="3">
    <source>
        <dbReference type="ARBA" id="ARBA00023004"/>
    </source>
</evidence>
<evidence type="ECO:0000313" key="8">
    <source>
        <dbReference type="Proteomes" id="UP000295344"/>
    </source>
</evidence>
<dbReference type="GO" id="GO:0051537">
    <property type="term" value="F:2 iron, 2 sulfur cluster binding"/>
    <property type="evidence" value="ECO:0007669"/>
    <property type="project" value="UniProtKB-KW"/>
</dbReference>
<keyword evidence="8" id="KW-1185">Reference proteome</keyword>
<dbReference type="PANTHER" id="PTHR13847:SF274">
    <property type="entry name" value="RIESKE 2FE-2S IRON-SULFUR PROTEIN YHFW-RELATED"/>
    <property type="match status" value="1"/>
</dbReference>
<dbReference type="InterPro" id="IPR036922">
    <property type="entry name" value="Rieske_2Fe-2S_sf"/>
</dbReference>
<evidence type="ECO:0000313" key="7">
    <source>
        <dbReference type="EMBL" id="TDS75718.1"/>
    </source>
</evidence>
<dbReference type="Gene3D" id="3.30.9.10">
    <property type="entry name" value="D-Amino Acid Oxidase, subunit A, domain 2"/>
    <property type="match status" value="1"/>
</dbReference>
<dbReference type="GO" id="GO:0004497">
    <property type="term" value="F:monooxygenase activity"/>
    <property type="evidence" value="ECO:0007669"/>
    <property type="project" value="UniProtKB-ARBA"/>
</dbReference>
<dbReference type="SUPFAM" id="SSF51905">
    <property type="entry name" value="FAD/NAD(P)-binding domain"/>
    <property type="match status" value="1"/>
</dbReference>
<dbReference type="Pfam" id="PF01266">
    <property type="entry name" value="DAO"/>
    <property type="match status" value="1"/>
</dbReference>
<dbReference type="GO" id="GO:0046872">
    <property type="term" value="F:metal ion binding"/>
    <property type="evidence" value="ECO:0007669"/>
    <property type="project" value="UniProtKB-KW"/>
</dbReference>
<comment type="caution">
    <text evidence="7">The sequence shown here is derived from an EMBL/GenBank/DDBJ whole genome shotgun (WGS) entry which is preliminary data.</text>
</comment>
<dbReference type="AlphaFoldDB" id="A0A4V3EAH8"/>
<keyword evidence="3" id="KW-0408">Iron</keyword>
<dbReference type="OrthoDB" id="9767869at2"/>
<dbReference type="InterPro" id="IPR006076">
    <property type="entry name" value="FAD-dep_OxRdtase"/>
</dbReference>
<proteinExistence type="predicted"/>
<dbReference type="InterPro" id="IPR017941">
    <property type="entry name" value="Rieske_2Fe-2S"/>
</dbReference>
<feature type="domain" description="Rieske" evidence="6">
    <location>
        <begin position="391"/>
        <end position="475"/>
    </location>
</feature>
<reference evidence="7 8" key="1">
    <citation type="submission" date="2019-03" db="EMBL/GenBank/DDBJ databases">
        <title>Genomic Encyclopedia of Archaeal and Bacterial Type Strains, Phase II (KMG-II): from individual species to whole genera.</title>
        <authorList>
            <person name="Goeker M."/>
        </authorList>
    </citation>
    <scope>NUCLEOTIDE SEQUENCE [LARGE SCALE GENOMIC DNA]</scope>
    <source>
        <strain evidence="7 8">DSM 24782</strain>
    </source>
</reference>
<organism evidence="7 8">
    <name type="scientific">Amnibacterium kyonggiense</name>
    <dbReference type="NCBI Taxonomy" id="595671"/>
    <lineage>
        <taxon>Bacteria</taxon>
        <taxon>Bacillati</taxon>
        <taxon>Actinomycetota</taxon>
        <taxon>Actinomycetes</taxon>
        <taxon>Micrococcales</taxon>
        <taxon>Microbacteriaceae</taxon>
        <taxon>Amnibacterium</taxon>
    </lineage>
</organism>
<evidence type="ECO:0000256" key="5">
    <source>
        <dbReference type="SAM" id="MobiDB-lite"/>
    </source>
</evidence>
<keyword evidence="2" id="KW-0479">Metal-binding</keyword>
<dbReference type="SUPFAM" id="SSF50022">
    <property type="entry name" value="ISP domain"/>
    <property type="match status" value="1"/>
</dbReference>
<name>A0A4V3EAH8_9MICO</name>
<evidence type="ECO:0000256" key="1">
    <source>
        <dbReference type="ARBA" id="ARBA00022714"/>
    </source>
</evidence>
<dbReference type="PROSITE" id="PS51296">
    <property type="entry name" value="RIESKE"/>
    <property type="match status" value="1"/>
</dbReference>
<dbReference type="Proteomes" id="UP000295344">
    <property type="component" value="Unassembled WGS sequence"/>
</dbReference>
<evidence type="ECO:0000259" key="6">
    <source>
        <dbReference type="PROSITE" id="PS51296"/>
    </source>
</evidence>
<keyword evidence="1" id="KW-0001">2Fe-2S</keyword>
<evidence type="ECO:0000256" key="2">
    <source>
        <dbReference type="ARBA" id="ARBA00022723"/>
    </source>
</evidence>
<dbReference type="Gene3D" id="3.50.50.60">
    <property type="entry name" value="FAD/NAD(P)-binding domain"/>
    <property type="match status" value="1"/>
</dbReference>
<gene>
    <name evidence="7" type="ORF">CLV52_2825</name>
</gene>
<dbReference type="GO" id="GO:0005737">
    <property type="term" value="C:cytoplasm"/>
    <property type="evidence" value="ECO:0007669"/>
    <property type="project" value="TreeGrafter"/>
</dbReference>
<keyword evidence="4" id="KW-0411">Iron-sulfur</keyword>
<dbReference type="Gene3D" id="2.102.10.10">
    <property type="entry name" value="Rieske [2Fe-2S] iron-sulphur domain"/>
    <property type="match status" value="1"/>
</dbReference>
<protein>
    <submittedName>
        <fullName evidence="7">Glycine/D-amino acid oxidase-like deaminating enzyme</fullName>
    </submittedName>
</protein>
<dbReference type="GO" id="GO:0016705">
    <property type="term" value="F:oxidoreductase activity, acting on paired donors, with incorporation or reduction of molecular oxygen"/>
    <property type="evidence" value="ECO:0007669"/>
    <property type="project" value="UniProtKB-ARBA"/>
</dbReference>
<dbReference type="RefSeq" id="WP_133766978.1">
    <property type="nucleotide sequence ID" value="NZ_BAAARP010000005.1"/>
</dbReference>
<accession>A0A4V3EAH8</accession>
<evidence type="ECO:0000256" key="4">
    <source>
        <dbReference type="ARBA" id="ARBA00023014"/>
    </source>
</evidence>